<evidence type="ECO:0000313" key="5">
    <source>
        <dbReference type="EMBL" id="MYR34242.1"/>
    </source>
</evidence>
<evidence type="ECO:0000256" key="2">
    <source>
        <dbReference type="ARBA" id="ARBA00022801"/>
    </source>
</evidence>
<evidence type="ECO:0000256" key="1">
    <source>
        <dbReference type="ARBA" id="ARBA00005336"/>
    </source>
</evidence>
<dbReference type="AlphaFoldDB" id="A0A7K2IW88"/>
<keyword evidence="3" id="KW-0326">Glycosidase</keyword>
<dbReference type="Gene3D" id="3.20.20.300">
    <property type="entry name" value="Glycoside hydrolase, family 3, N-terminal domain"/>
    <property type="match status" value="1"/>
</dbReference>
<evidence type="ECO:0000259" key="4">
    <source>
        <dbReference type="Pfam" id="PF00933"/>
    </source>
</evidence>
<dbReference type="PRINTS" id="PR00133">
    <property type="entry name" value="GLHYDRLASE3"/>
</dbReference>
<reference evidence="5 6" key="1">
    <citation type="journal article" date="2019" name="Nat. Commun.">
        <title>The antimicrobial potential of Streptomyces from insect microbiomes.</title>
        <authorList>
            <person name="Chevrette M.G."/>
            <person name="Carlson C.M."/>
            <person name="Ortega H.E."/>
            <person name="Thomas C."/>
            <person name="Ananiev G.E."/>
            <person name="Barns K.J."/>
            <person name="Book A.J."/>
            <person name="Cagnazzo J."/>
            <person name="Carlos C."/>
            <person name="Flanigan W."/>
            <person name="Grubbs K.J."/>
            <person name="Horn H.A."/>
            <person name="Hoffmann F.M."/>
            <person name="Klassen J.L."/>
            <person name="Knack J.J."/>
            <person name="Lewin G.R."/>
            <person name="McDonald B.R."/>
            <person name="Muller L."/>
            <person name="Melo W.G.P."/>
            <person name="Pinto-Tomas A.A."/>
            <person name="Schmitz A."/>
            <person name="Wendt-Pienkowski E."/>
            <person name="Wildman S."/>
            <person name="Zhao M."/>
            <person name="Zhang F."/>
            <person name="Bugni T.S."/>
            <person name="Andes D.R."/>
            <person name="Pupo M.T."/>
            <person name="Currie C.R."/>
        </authorList>
    </citation>
    <scope>NUCLEOTIDE SEQUENCE [LARGE SCALE GENOMIC DNA]</scope>
    <source>
        <strain evidence="5 6">SID5840</strain>
    </source>
</reference>
<evidence type="ECO:0000313" key="6">
    <source>
        <dbReference type="Proteomes" id="UP000467124"/>
    </source>
</evidence>
<comment type="caution">
    <text evidence="5">The sequence shown here is derived from an EMBL/GenBank/DDBJ whole genome shotgun (WGS) entry which is preliminary data.</text>
</comment>
<dbReference type="PANTHER" id="PTHR30480">
    <property type="entry name" value="BETA-HEXOSAMINIDASE-RELATED"/>
    <property type="match status" value="1"/>
</dbReference>
<organism evidence="5 6">
    <name type="scientific">Nocardiopsis alba</name>
    <dbReference type="NCBI Taxonomy" id="53437"/>
    <lineage>
        <taxon>Bacteria</taxon>
        <taxon>Bacillati</taxon>
        <taxon>Actinomycetota</taxon>
        <taxon>Actinomycetes</taxon>
        <taxon>Streptosporangiales</taxon>
        <taxon>Nocardiopsidaceae</taxon>
        <taxon>Nocardiopsis</taxon>
    </lineage>
</organism>
<keyword evidence="2 5" id="KW-0378">Hydrolase</keyword>
<gene>
    <name evidence="5" type="ORF">GTW20_18795</name>
</gene>
<feature type="domain" description="Glycoside hydrolase family 3 N-terminal" evidence="4">
    <location>
        <begin position="35"/>
        <end position="325"/>
    </location>
</feature>
<proteinExistence type="inferred from homology"/>
<dbReference type="InterPro" id="IPR019800">
    <property type="entry name" value="Glyco_hydro_3_AS"/>
</dbReference>
<protein>
    <submittedName>
        <fullName evidence="5">Glycoside hydrolase family 3 protein</fullName>
    </submittedName>
</protein>
<evidence type="ECO:0000256" key="3">
    <source>
        <dbReference type="ARBA" id="ARBA00023295"/>
    </source>
</evidence>
<dbReference type="InterPro" id="IPR001764">
    <property type="entry name" value="Glyco_hydro_3_N"/>
</dbReference>
<dbReference type="GO" id="GO:0004553">
    <property type="term" value="F:hydrolase activity, hydrolyzing O-glycosyl compounds"/>
    <property type="evidence" value="ECO:0007669"/>
    <property type="project" value="InterPro"/>
</dbReference>
<dbReference type="GO" id="GO:0005975">
    <property type="term" value="P:carbohydrate metabolic process"/>
    <property type="evidence" value="ECO:0007669"/>
    <property type="project" value="InterPro"/>
</dbReference>
<dbReference type="SUPFAM" id="SSF51445">
    <property type="entry name" value="(Trans)glycosidases"/>
    <property type="match status" value="1"/>
</dbReference>
<dbReference type="InterPro" id="IPR017853">
    <property type="entry name" value="GH"/>
</dbReference>
<dbReference type="InterPro" id="IPR050226">
    <property type="entry name" value="NagZ_Beta-hexosaminidase"/>
</dbReference>
<dbReference type="EMBL" id="WWHY01000001">
    <property type="protein sequence ID" value="MYR34242.1"/>
    <property type="molecule type" value="Genomic_DNA"/>
</dbReference>
<sequence length="488" mass="51507">MPHDPTLERLANATLLVPFESLHAPRWILEGLADGISGVCLFHNNLESPEQITALNAGLGEVTDHPLISLDEEGGDVTRIGQARGSGYPGNAALGRVDDTDLTRETFRALGLELADLGFNLDLAPSVDVNVADDNPVIGTRSFGSDAELVARHSAASVLGLQEAGVAACAKHFPGHGATSQDSHHTLPRVEADADLLRRRELLPFQAVIDAGVRSILTAHIEMPGLGGEGPATLTRALVNDLLRNEMGFEGVVVSDAMDMRGVSERIGIPEASVLAVAAGCDLLCLGRFVYADQVAEVRSALVRAVHEGRLTGERLEEAAERNARLRSWVGRSSAERTRSEATGAVGLNGARRAVRVDGELPPLERPYVVEVDAPAGVAVGDVPWGLGPWFRDTVRVSPETDDPSAILTAAADHDLIVVVRDAHRYPDAQAFVNGLLAARPKAVVVEMGLPIWRPDCGAYVSTYGAAHVNGLSAAEVLGSAAALETAD</sequence>
<dbReference type="GO" id="GO:0009254">
    <property type="term" value="P:peptidoglycan turnover"/>
    <property type="evidence" value="ECO:0007669"/>
    <property type="project" value="TreeGrafter"/>
</dbReference>
<accession>A0A7K2IW88</accession>
<dbReference type="PANTHER" id="PTHR30480:SF16">
    <property type="entry name" value="GLYCOSIDE HYDROLASE FAMILY 3 DOMAIN PROTEIN"/>
    <property type="match status" value="1"/>
</dbReference>
<dbReference type="Pfam" id="PF00933">
    <property type="entry name" value="Glyco_hydro_3"/>
    <property type="match status" value="1"/>
</dbReference>
<dbReference type="RefSeq" id="WP_017534212.1">
    <property type="nucleotide sequence ID" value="NZ_BAZE01000001.1"/>
</dbReference>
<dbReference type="Proteomes" id="UP000467124">
    <property type="component" value="Unassembled WGS sequence"/>
</dbReference>
<dbReference type="GeneID" id="91389994"/>
<dbReference type="InterPro" id="IPR036962">
    <property type="entry name" value="Glyco_hydro_3_N_sf"/>
</dbReference>
<dbReference type="PROSITE" id="PS00775">
    <property type="entry name" value="GLYCOSYL_HYDROL_F3"/>
    <property type="match status" value="1"/>
</dbReference>
<comment type="similarity">
    <text evidence="1">Belongs to the glycosyl hydrolase 3 family.</text>
</comment>
<name>A0A7K2IW88_9ACTN</name>